<dbReference type="PRINTS" id="PR00131">
    <property type="entry name" value="GLHYDRLASE1"/>
</dbReference>
<keyword evidence="4 18" id="KW-0732">Signal</keyword>
<gene>
    <name evidence="20" type="primary">CSON012326</name>
</gene>
<comment type="similarity">
    <text evidence="13">Belongs to the glycosyl hydrolase 1 family. Klotho subfamily.</text>
</comment>
<accession>A0A336MAL5</accession>
<evidence type="ECO:0000256" key="16">
    <source>
        <dbReference type="ARBA" id="ARBA00081896"/>
    </source>
</evidence>
<dbReference type="PANTHER" id="PTHR10353:SF36">
    <property type="entry name" value="LP05116P"/>
    <property type="match status" value="1"/>
</dbReference>
<evidence type="ECO:0000256" key="1">
    <source>
        <dbReference type="ARBA" id="ARBA00000448"/>
    </source>
</evidence>
<evidence type="ECO:0000256" key="10">
    <source>
        <dbReference type="ARBA" id="ARBA00051414"/>
    </source>
</evidence>
<dbReference type="InterPro" id="IPR001360">
    <property type="entry name" value="Glyco_hydro_1"/>
</dbReference>
<feature type="signal peptide" evidence="18">
    <location>
        <begin position="1"/>
        <end position="22"/>
    </location>
</feature>
<evidence type="ECO:0000256" key="5">
    <source>
        <dbReference type="ARBA" id="ARBA00022801"/>
    </source>
</evidence>
<sequence length="533" mass="61627">MKIICSALIITFCLGICSKSNAQNQKPRKFPSDFKWGVGSSSYQIEGAWNESGKGESIWDYMTHNHPEKIDDKSNGDITTDSYHNWRRDIEMIRELGVSIYRFSLSWPRILPTGFPTNINKQGIRYYNNLIDGLLRYNITPMVTLYHWDLPQRFQELGGWTNEELIHYFKDFARICFENFGNRVKIWTTFNEPWHICEQAYGQDYMAPAIDYPGIPSYLCGHTLLKAHAEVVHMYREIYQPKHRGRIGITLDVSWPEPKTNSIEDKEASETAMQFYVGWFGHPIYKGNYPKVMIDRIGQLSKEQGFTKSRLPEFTQEEISRIYNTSDFFGINSYTSNLVTKNTNNKAGHPVPSFLHDMDVIETQDPNWPTSGSEWLRVYPKGMYNLLHWIKKEYDNPLTIITESGVSDLGGTNDTARISYFNSYLEAILDAINEGCNVEGYIAWSLMDSFEWVAGYVPKFGLYYVDFNDPKRTRYAKSSAKVYAKIAKTNEIDWTYKPSPEIHIVAPDESQSNSGTKITLSLLLYSIIYLMLH</sequence>
<comment type="catalytic activity">
    <reaction evidence="7">
        <text>a beta-D-galactosyl-(1&lt;-&gt;1')-N-acylsphing-4-enine + H2O = an N-acylsphing-4-enine + D-galactose</text>
        <dbReference type="Rhea" id="RHEA:14297"/>
        <dbReference type="ChEBI" id="CHEBI:4139"/>
        <dbReference type="ChEBI" id="CHEBI:15377"/>
        <dbReference type="ChEBI" id="CHEBI:18390"/>
        <dbReference type="ChEBI" id="CHEBI:52639"/>
        <dbReference type="EC" id="3.2.1.46"/>
    </reaction>
    <physiologicalReaction direction="left-to-right" evidence="7">
        <dbReference type="Rhea" id="RHEA:14298"/>
    </physiologicalReaction>
</comment>
<comment type="catalytic activity">
    <reaction evidence="10">
        <text>a beta-D-xylosyl-(1&lt;-&gt;1')-N-acylsphing-4-enine + cholesterol = cholesteryl 3-beta-D-xyloside + an N-acylsphing-4-enine</text>
        <dbReference type="Rhea" id="RHEA:70239"/>
        <dbReference type="ChEBI" id="CHEBI:16113"/>
        <dbReference type="ChEBI" id="CHEBI:52639"/>
        <dbReference type="ChEBI" id="CHEBI:189067"/>
        <dbReference type="ChEBI" id="CHEBI:189068"/>
    </reaction>
    <physiologicalReaction direction="left-to-right" evidence="10">
        <dbReference type="Rhea" id="RHEA:70240"/>
    </physiologicalReaction>
    <physiologicalReaction direction="right-to-left" evidence="10">
        <dbReference type="Rhea" id="RHEA:70241"/>
    </physiologicalReaction>
</comment>
<feature type="chain" id="PRO_5036062309" description="Cytosolic beta-glucosidase" evidence="18">
    <location>
        <begin position="23"/>
        <end position="533"/>
    </location>
</feature>
<protein>
    <recommendedName>
        <fullName evidence="14">Cytosolic beta-glucosidase</fullName>
        <ecNumber evidence="3">3.2.1.21</ecNumber>
        <ecNumber evidence="2">3.2.1.46</ecNumber>
    </recommendedName>
    <alternativeName>
        <fullName evidence="15">Cytosolic galactosylceramidase</fullName>
    </alternativeName>
    <alternativeName>
        <fullName evidence="17">Cytosolic glucosylceramidase</fullName>
    </alternativeName>
    <alternativeName>
        <fullName evidence="16">Cytosolic glycosylceramidase</fullName>
    </alternativeName>
</protein>
<dbReference type="EC" id="3.2.1.21" evidence="3"/>
<keyword evidence="6" id="KW-0326">Glycosidase</keyword>
<dbReference type="GO" id="GO:0004336">
    <property type="term" value="F:galactosylceramidase activity"/>
    <property type="evidence" value="ECO:0007669"/>
    <property type="project" value="UniProtKB-EC"/>
</dbReference>
<dbReference type="PROSITE" id="PS00653">
    <property type="entry name" value="GLYCOSYL_HYDROL_F1_2"/>
    <property type="match status" value="1"/>
</dbReference>
<comment type="catalytic activity">
    <reaction evidence="9">
        <text>beta-D-galactosyl-(1&lt;-&gt;1')-N-octadecanoylsphing-4-enine + H2O = N-octadecanoylsphing-4-enine + D-galactose</text>
        <dbReference type="Rhea" id="RHEA:59292"/>
        <dbReference type="ChEBI" id="CHEBI:4139"/>
        <dbReference type="ChEBI" id="CHEBI:15377"/>
        <dbReference type="ChEBI" id="CHEBI:72961"/>
        <dbReference type="ChEBI" id="CHEBI:84720"/>
    </reaction>
    <physiologicalReaction direction="left-to-right" evidence="9">
        <dbReference type="Rhea" id="RHEA:59293"/>
    </physiologicalReaction>
</comment>
<reference evidence="19" key="1">
    <citation type="submission" date="2018-04" db="EMBL/GenBank/DDBJ databases">
        <authorList>
            <person name="Go L.Y."/>
            <person name="Mitchell J.A."/>
        </authorList>
    </citation>
    <scope>NUCLEOTIDE SEQUENCE</scope>
    <source>
        <tissue evidence="19">Whole organism</tissue>
    </source>
</reference>
<evidence type="ECO:0000256" key="17">
    <source>
        <dbReference type="ARBA" id="ARBA00083229"/>
    </source>
</evidence>
<dbReference type="GO" id="GO:0008422">
    <property type="term" value="F:beta-glucosidase activity"/>
    <property type="evidence" value="ECO:0007669"/>
    <property type="project" value="UniProtKB-EC"/>
</dbReference>
<name>A0A336MAL5_CULSO</name>
<comment type="catalytic activity">
    <reaction evidence="11">
        <text>beta-D-glucosyl-(1&lt;-&gt;1)-N-octadecanoylsphing-4-enine + H2O = N-octadecanoylsphing-4-enine + D-glucose</text>
        <dbReference type="Rhea" id="RHEA:59284"/>
        <dbReference type="ChEBI" id="CHEBI:4167"/>
        <dbReference type="ChEBI" id="CHEBI:15377"/>
        <dbReference type="ChEBI" id="CHEBI:72961"/>
        <dbReference type="ChEBI" id="CHEBI:84719"/>
    </reaction>
    <physiologicalReaction direction="left-to-right" evidence="11">
        <dbReference type="Rhea" id="RHEA:59285"/>
    </physiologicalReaction>
</comment>
<dbReference type="GO" id="GO:0016052">
    <property type="term" value="P:carbohydrate catabolic process"/>
    <property type="evidence" value="ECO:0007669"/>
    <property type="project" value="UniProtKB-ARBA"/>
</dbReference>
<evidence type="ECO:0000256" key="18">
    <source>
        <dbReference type="SAM" id="SignalP"/>
    </source>
</evidence>
<dbReference type="SUPFAM" id="SSF51445">
    <property type="entry name" value="(Trans)glycosidases"/>
    <property type="match status" value="1"/>
</dbReference>
<dbReference type="AlphaFoldDB" id="A0A336MAL5"/>
<dbReference type="InterPro" id="IPR033132">
    <property type="entry name" value="GH_1_N_CS"/>
</dbReference>
<evidence type="ECO:0000256" key="2">
    <source>
        <dbReference type="ARBA" id="ARBA00012657"/>
    </source>
</evidence>
<evidence type="ECO:0000256" key="3">
    <source>
        <dbReference type="ARBA" id="ARBA00012744"/>
    </source>
</evidence>
<keyword evidence="5" id="KW-0378">Hydrolase</keyword>
<dbReference type="EMBL" id="UFQT01000574">
    <property type="protein sequence ID" value="SSX25407.1"/>
    <property type="molecule type" value="Genomic_DNA"/>
</dbReference>
<comment type="catalytic activity">
    <reaction evidence="12">
        <text>beta-D-glucosyl-(1&lt;-&gt;1)-sphing-4-enine + H2O = sphing-4-enine + D-glucose</text>
        <dbReference type="Rhea" id="RHEA:59288"/>
        <dbReference type="ChEBI" id="CHEBI:4167"/>
        <dbReference type="ChEBI" id="CHEBI:15377"/>
        <dbReference type="ChEBI" id="CHEBI:57756"/>
        <dbReference type="ChEBI" id="CHEBI:83992"/>
    </reaction>
    <physiologicalReaction direction="left-to-right" evidence="12">
        <dbReference type="Rhea" id="RHEA:59289"/>
    </physiologicalReaction>
</comment>
<evidence type="ECO:0000256" key="15">
    <source>
        <dbReference type="ARBA" id="ARBA00079026"/>
    </source>
</evidence>
<dbReference type="FunFam" id="3.20.20.80:FF:000011">
    <property type="entry name" value="Cytosolic beta-glucosidase"/>
    <property type="match status" value="1"/>
</dbReference>
<evidence type="ECO:0000256" key="12">
    <source>
        <dbReference type="ARBA" id="ARBA00052085"/>
    </source>
</evidence>
<evidence type="ECO:0000256" key="6">
    <source>
        <dbReference type="ARBA" id="ARBA00023295"/>
    </source>
</evidence>
<evidence type="ECO:0000256" key="8">
    <source>
        <dbReference type="ARBA" id="ARBA00048813"/>
    </source>
</evidence>
<evidence type="ECO:0000256" key="13">
    <source>
        <dbReference type="ARBA" id="ARBA00060858"/>
    </source>
</evidence>
<evidence type="ECO:0000313" key="19">
    <source>
        <dbReference type="EMBL" id="SSX05045.1"/>
    </source>
</evidence>
<proteinExistence type="inferred from homology"/>
<dbReference type="PANTHER" id="PTHR10353">
    <property type="entry name" value="GLYCOSYL HYDROLASE"/>
    <property type="match status" value="1"/>
</dbReference>
<evidence type="ECO:0000256" key="11">
    <source>
        <dbReference type="ARBA" id="ARBA00051666"/>
    </source>
</evidence>
<comment type="catalytic activity">
    <reaction evidence="8">
        <text>beta-D-galactosyl-(1&lt;-&gt;1)-sphing-4-enine + H2O = sphing-4-enine + D-galactose</text>
        <dbReference type="Rhea" id="RHEA:43908"/>
        <dbReference type="ChEBI" id="CHEBI:4139"/>
        <dbReference type="ChEBI" id="CHEBI:15377"/>
        <dbReference type="ChEBI" id="CHEBI:57756"/>
        <dbReference type="ChEBI" id="CHEBI:57934"/>
    </reaction>
    <physiologicalReaction direction="left-to-right" evidence="8">
        <dbReference type="Rhea" id="RHEA:43909"/>
    </physiologicalReaction>
</comment>
<dbReference type="EC" id="3.2.1.46" evidence="2"/>
<evidence type="ECO:0000313" key="20">
    <source>
        <dbReference type="EMBL" id="SSX25407.1"/>
    </source>
</evidence>
<dbReference type="EMBL" id="UFQS01000574">
    <property type="protein sequence ID" value="SSX05045.1"/>
    <property type="molecule type" value="Genomic_DNA"/>
</dbReference>
<evidence type="ECO:0000256" key="9">
    <source>
        <dbReference type="ARBA" id="ARBA00050809"/>
    </source>
</evidence>
<comment type="catalytic activity">
    <reaction evidence="1">
        <text>Hydrolysis of terminal, non-reducing beta-D-glucosyl residues with release of beta-D-glucose.</text>
        <dbReference type="EC" id="3.2.1.21"/>
    </reaction>
</comment>
<organism evidence="20">
    <name type="scientific">Culicoides sonorensis</name>
    <name type="common">Biting midge</name>
    <dbReference type="NCBI Taxonomy" id="179676"/>
    <lineage>
        <taxon>Eukaryota</taxon>
        <taxon>Metazoa</taxon>
        <taxon>Ecdysozoa</taxon>
        <taxon>Arthropoda</taxon>
        <taxon>Hexapoda</taxon>
        <taxon>Insecta</taxon>
        <taxon>Pterygota</taxon>
        <taxon>Neoptera</taxon>
        <taxon>Endopterygota</taxon>
        <taxon>Diptera</taxon>
        <taxon>Nematocera</taxon>
        <taxon>Chironomoidea</taxon>
        <taxon>Ceratopogonidae</taxon>
        <taxon>Ceratopogoninae</taxon>
        <taxon>Culicoides</taxon>
        <taxon>Monoculicoides</taxon>
    </lineage>
</organism>
<dbReference type="InterPro" id="IPR017853">
    <property type="entry name" value="GH"/>
</dbReference>
<evidence type="ECO:0000256" key="14">
    <source>
        <dbReference type="ARBA" id="ARBA00068094"/>
    </source>
</evidence>
<evidence type="ECO:0000256" key="4">
    <source>
        <dbReference type="ARBA" id="ARBA00022729"/>
    </source>
</evidence>
<dbReference type="VEuPathDB" id="VectorBase:CSON012326"/>
<dbReference type="Pfam" id="PF00232">
    <property type="entry name" value="Glyco_hydro_1"/>
    <property type="match status" value="1"/>
</dbReference>
<reference evidence="20" key="2">
    <citation type="submission" date="2018-07" db="EMBL/GenBank/DDBJ databases">
        <authorList>
            <person name="Quirk P.G."/>
            <person name="Krulwich T.A."/>
        </authorList>
    </citation>
    <scope>NUCLEOTIDE SEQUENCE</scope>
</reference>
<dbReference type="Gene3D" id="3.20.20.80">
    <property type="entry name" value="Glycosidases"/>
    <property type="match status" value="1"/>
</dbReference>
<evidence type="ECO:0000256" key="7">
    <source>
        <dbReference type="ARBA" id="ARBA00033698"/>
    </source>
</evidence>